<evidence type="ECO:0000256" key="5">
    <source>
        <dbReference type="ARBA" id="ARBA00023136"/>
    </source>
</evidence>
<name>A0A9D1LHL4_9FIRM</name>
<dbReference type="NCBIfam" id="TIGR02872">
    <property type="entry name" value="spore_ytvI"/>
    <property type="match status" value="1"/>
</dbReference>
<comment type="subcellular location">
    <subcellularLocation>
        <location evidence="1">Membrane</location>
        <topology evidence="1">Multi-pass membrane protein</topology>
    </subcellularLocation>
</comment>
<dbReference type="InterPro" id="IPR014227">
    <property type="entry name" value="YtvI-like"/>
</dbReference>
<accession>A0A9D1LHL4</accession>
<feature type="transmembrane region" description="Helical" evidence="6">
    <location>
        <begin position="167"/>
        <end position="188"/>
    </location>
</feature>
<dbReference type="Pfam" id="PF01594">
    <property type="entry name" value="AI-2E_transport"/>
    <property type="match status" value="1"/>
</dbReference>
<evidence type="ECO:0000313" key="7">
    <source>
        <dbReference type="EMBL" id="HIU40978.1"/>
    </source>
</evidence>
<evidence type="ECO:0000313" key="8">
    <source>
        <dbReference type="Proteomes" id="UP000824082"/>
    </source>
</evidence>
<evidence type="ECO:0000256" key="6">
    <source>
        <dbReference type="SAM" id="Phobius"/>
    </source>
</evidence>
<dbReference type="InterPro" id="IPR002549">
    <property type="entry name" value="AI-2E-like"/>
</dbReference>
<dbReference type="EMBL" id="DVMX01000004">
    <property type="protein sequence ID" value="HIU40978.1"/>
    <property type="molecule type" value="Genomic_DNA"/>
</dbReference>
<dbReference type="AlphaFoldDB" id="A0A9D1LHL4"/>
<feature type="transmembrane region" description="Helical" evidence="6">
    <location>
        <begin position="9"/>
        <end position="29"/>
    </location>
</feature>
<dbReference type="PANTHER" id="PTHR21716">
    <property type="entry name" value="TRANSMEMBRANE PROTEIN"/>
    <property type="match status" value="1"/>
</dbReference>
<feature type="transmembrane region" description="Helical" evidence="6">
    <location>
        <begin position="221"/>
        <end position="243"/>
    </location>
</feature>
<sequence>MRYSTNKKLAFLIQVFYLAVWVLLAYLAWKAAGLIWPFLAALVLVGCIHPLVRFLHRKVKLNQKVLSVTFLALLYGGVGFGLFFLCTRLVFWLQGLFTQLPDYYNSTIQPLLENFSLWAENWLAGLPVEITSNLETIGDAVSNALSGFIGNVSRQGISLVTSWINGIPGLLISIAFVILMSFFLSLHYETVVDFFRRQLPRHWEEKLGKLKQLSKTTVKNYLKAVLILMLCTFGELCVGFFILRVDNPVGLAALIALFDALPLLGTGGIMIPWIIIELLGQNYSLALGLAILYAVVTVIRNLIEPKVVGDQLGLNPVVSLVAIYLGYRVLGVIGMVLFPILAQILILLHKHGMIRLYRDKKPEEGVQPEQEAET</sequence>
<protein>
    <submittedName>
        <fullName evidence="7">Sporulation integral membrane protein YtvI</fullName>
    </submittedName>
</protein>
<comment type="similarity">
    <text evidence="2">Belongs to the autoinducer-2 exporter (AI-2E) (TC 2.A.86) family.</text>
</comment>
<evidence type="ECO:0000256" key="1">
    <source>
        <dbReference type="ARBA" id="ARBA00004141"/>
    </source>
</evidence>
<dbReference type="Proteomes" id="UP000824082">
    <property type="component" value="Unassembled WGS sequence"/>
</dbReference>
<evidence type="ECO:0000256" key="2">
    <source>
        <dbReference type="ARBA" id="ARBA00009773"/>
    </source>
</evidence>
<keyword evidence="3 6" id="KW-0812">Transmembrane</keyword>
<dbReference type="GO" id="GO:0055085">
    <property type="term" value="P:transmembrane transport"/>
    <property type="evidence" value="ECO:0007669"/>
    <property type="project" value="TreeGrafter"/>
</dbReference>
<reference evidence="7" key="2">
    <citation type="journal article" date="2021" name="PeerJ">
        <title>Extensive microbial diversity within the chicken gut microbiome revealed by metagenomics and culture.</title>
        <authorList>
            <person name="Gilroy R."/>
            <person name="Ravi A."/>
            <person name="Getino M."/>
            <person name="Pursley I."/>
            <person name="Horton D.L."/>
            <person name="Alikhan N.F."/>
            <person name="Baker D."/>
            <person name="Gharbi K."/>
            <person name="Hall N."/>
            <person name="Watson M."/>
            <person name="Adriaenssens E.M."/>
            <person name="Foster-Nyarko E."/>
            <person name="Jarju S."/>
            <person name="Secka A."/>
            <person name="Antonio M."/>
            <person name="Oren A."/>
            <person name="Chaudhuri R.R."/>
            <person name="La Ragione R."/>
            <person name="Hildebrand F."/>
            <person name="Pallen M.J."/>
        </authorList>
    </citation>
    <scope>NUCLEOTIDE SEQUENCE</scope>
    <source>
        <strain evidence="7">4509</strain>
    </source>
</reference>
<reference evidence="7" key="1">
    <citation type="submission" date="2020-10" db="EMBL/GenBank/DDBJ databases">
        <authorList>
            <person name="Gilroy R."/>
        </authorList>
    </citation>
    <scope>NUCLEOTIDE SEQUENCE</scope>
    <source>
        <strain evidence="7">4509</strain>
    </source>
</reference>
<feature type="transmembrane region" description="Helical" evidence="6">
    <location>
        <begin position="35"/>
        <end position="56"/>
    </location>
</feature>
<feature type="transmembrane region" description="Helical" evidence="6">
    <location>
        <begin position="249"/>
        <end position="276"/>
    </location>
</feature>
<feature type="transmembrane region" description="Helical" evidence="6">
    <location>
        <begin position="68"/>
        <end position="93"/>
    </location>
</feature>
<proteinExistence type="inferred from homology"/>
<keyword evidence="4 6" id="KW-1133">Transmembrane helix</keyword>
<organism evidence="7 8">
    <name type="scientific">Candidatus Egerieicola faecale</name>
    <dbReference type="NCBI Taxonomy" id="2840774"/>
    <lineage>
        <taxon>Bacteria</taxon>
        <taxon>Bacillati</taxon>
        <taxon>Bacillota</taxon>
        <taxon>Clostridia</taxon>
        <taxon>Eubacteriales</taxon>
        <taxon>Oscillospiraceae</taxon>
        <taxon>Oscillospiraceae incertae sedis</taxon>
        <taxon>Candidatus Egerieicola</taxon>
    </lineage>
</organism>
<dbReference type="PANTHER" id="PTHR21716:SF68">
    <property type="entry name" value="TRANSPORT PROTEIN YTVI-RELATED"/>
    <property type="match status" value="1"/>
</dbReference>
<feature type="transmembrane region" description="Helical" evidence="6">
    <location>
        <begin position="323"/>
        <end position="348"/>
    </location>
</feature>
<comment type="caution">
    <text evidence="7">The sequence shown here is derived from an EMBL/GenBank/DDBJ whole genome shotgun (WGS) entry which is preliminary data.</text>
</comment>
<feature type="transmembrane region" description="Helical" evidence="6">
    <location>
        <begin position="283"/>
        <end position="303"/>
    </location>
</feature>
<keyword evidence="5 6" id="KW-0472">Membrane</keyword>
<evidence type="ECO:0000256" key="4">
    <source>
        <dbReference type="ARBA" id="ARBA00022989"/>
    </source>
</evidence>
<gene>
    <name evidence="7" type="primary">ytvI</name>
    <name evidence="7" type="ORF">IAD19_00295</name>
</gene>
<evidence type="ECO:0000256" key="3">
    <source>
        <dbReference type="ARBA" id="ARBA00022692"/>
    </source>
</evidence>
<dbReference type="GO" id="GO:0016020">
    <property type="term" value="C:membrane"/>
    <property type="evidence" value="ECO:0007669"/>
    <property type="project" value="UniProtKB-SubCell"/>
</dbReference>